<dbReference type="Proteomes" id="UP000198287">
    <property type="component" value="Unassembled WGS sequence"/>
</dbReference>
<proteinExistence type="predicted"/>
<keyword evidence="1" id="KW-0472">Membrane</keyword>
<comment type="caution">
    <text evidence="2">The sequence shown here is derived from an EMBL/GenBank/DDBJ whole genome shotgun (WGS) entry which is preliminary data.</text>
</comment>
<name>A0A226DVE5_FOLCA</name>
<evidence type="ECO:0000256" key="1">
    <source>
        <dbReference type="SAM" id="Phobius"/>
    </source>
</evidence>
<organism evidence="2 3">
    <name type="scientific">Folsomia candida</name>
    <name type="common">Springtail</name>
    <dbReference type="NCBI Taxonomy" id="158441"/>
    <lineage>
        <taxon>Eukaryota</taxon>
        <taxon>Metazoa</taxon>
        <taxon>Ecdysozoa</taxon>
        <taxon>Arthropoda</taxon>
        <taxon>Hexapoda</taxon>
        <taxon>Collembola</taxon>
        <taxon>Entomobryomorpha</taxon>
        <taxon>Isotomoidea</taxon>
        <taxon>Isotomidae</taxon>
        <taxon>Proisotominae</taxon>
        <taxon>Folsomia</taxon>
    </lineage>
</organism>
<sequence>MRIAAPSVLVLLIFIEGGMKPFLGFEWSDYLSTSSKIGLVFILVAQAWAIFCLAGSVACFMFTVLCNSLHCVVQHLCYIIRSGHPLQRIRLTLTIQIYKQLDILVAQINLCLRKVCLPTLLASIVVSNILGMSLTILLGSRLLDHVGNLFFPLATAFSTMFTIVFGTFAGYVHKSSTKCVIKFQRTCVVNCGNRNKEVENLMRHLVTKSCTPMKIRFGNNFMAISTPLVILGLCAKYTVRLLLMQEPNNGFTASTDRYQ</sequence>
<dbReference type="EMBL" id="LNIX01000011">
    <property type="protein sequence ID" value="OXA49040.1"/>
    <property type="molecule type" value="Genomic_DNA"/>
</dbReference>
<feature type="transmembrane region" description="Helical" evidence="1">
    <location>
        <begin position="40"/>
        <end position="65"/>
    </location>
</feature>
<protein>
    <submittedName>
        <fullName evidence="2">Uncharacterized protein</fullName>
    </submittedName>
</protein>
<feature type="transmembrane region" description="Helical" evidence="1">
    <location>
        <begin position="149"/>
        <end position="172"/>
    </location>
</feature>
<gene>
    <name evidence="2" type="ORF">Fcan01_16291</name>
</gene>
<feature type="transmembrane region" description="Helical" evidence="1">
    <location>
        <begin position="120"/>
        <end position="143"/>
    </location>
</feature>
<keyword evidence="3" id="KW-1185">Reference proteome</keyword>
<evidence type="ECO:0000313" key="3">
    <source>
        <dbReference type="Proteomes" id="UP000198287"/>
    </source>
</evidence>
<reference evidence="2 3" key="1">
    <citation type="submission" date="2015-12" db="EMBL/GenBank/DDBJ databases">
        <title>The genome of Folsomia candida.</title>
        <authorList>
            <person name="Faddeeva A."/>
            <person name="Derks M.F."/>
            <person name="Anvar Y."/>
            <person name="Smit S."/>
            <person name="Van Straalen N."/>
            <person name="Roelofs D."/>
        </authorList>
    </citation>
    <scope>NUCLEOTIDE SEQUENCE [LARGE SCALE GENOMIC DNA]</scope>
    <source>
        <strain evidence="2 3">VU population</strain>
        <tissue evidence="2">Whole body</tissue>
    </source>
</reference>
<accession>A0A226DVE5</accession>
<keyword evidence="1" id="KW-1133">Transmembrane helix</keyword>
<dbReference type="AlphaFoldDB" id="A0A226DVE5"/>
<keyword evidence="1" id="KW-0812">Transmembrane</keyword>
<evidence type="ECO:0000313" key="2">
    <source>
        <dbReference type="EMBL" id="OXA49040.1"/>
    </source>
</evidence>
<feature type="transmembrane region" description="Helical" evidence="1">
    <location>
        <begin position="221"/>
        <end position="239"/>
    </location>
</feature>